<comment type="caution">
    <text evidence="1">The sequence shown here is derived from an EMBL/GenBank/DDBJ whole genome shotgun (WGS) entry which is preliminary data.</text>
</comment>
<dbReference type="EMBL" id="JACHHW010000014">
    <property type="protein sequence ID" value="MBB5189133.1"/>
    <property type="molecule type" value="Genomic_DNA"/>
</dbReference>
<sequence>MRNLERYLLVLILLIVTIFVARSCGPTLQRLTGYQTGLQVELDSSTVYLLNRQTWTEYDLGSAVNELRFIAHAILAPEKLLPDLAFRYNIRYQLLDDAGEIVADKIYHLVSKAAPYIQDEHSELEYSRFYARSELRPSLDQIFYLRLADYPSARTLRVQAAPSPDDVEFIGLRLAVLELIDPVDAVQTWRRMLREQRDFMLRNHIFPPHSVSTPEISNLLQREWKPIGPAGLAGKDYQVDTLYMAKLEALDLDQDGDVLASPGAYADPEHWASVVIEPENQGPWQLQFYPEADGDNTVRLRWQSALSREIKVWQVQGNEWVGDLGAGLLEIVPSQAMTFEAEFLPTAYKPERNYVSSYLVEPGKDLRFQFRMQNGGRRQVLRLDYRMLAAQPVGRLSVEVSLYTADGKQITRRSQQLDFVPDRYTQLSSGPSESLISEVSAHYIQLPAEAAYVIVAASEPLLVSGYSRPEDLPLARNLPQDRKYWFEREQRMPQWFTLYPNNEAALLADGRVQALIWHFPILEVDEFIAKDNFQRIEFSPQSITRNSAMGDAIYPRPLLFLDPQADLPRREASMSRYCPLSPSGDVFTLAGAYLENIMAPQLAYSGQRDSQAVMLYLDGESHGPRYLGKSGVLSLGAMALGEHHLSLSRYRDGAEVNGQWWLNAQAKNSACDYAWREVFPLAQGLRYQIAAAHFNDNLAIQFYSEHRGDVSLRLRVRGEKVAGVANAYTLRDTLYHIKGAALPPAYLLDGSGRKVYGPERLNFNLGDDLAGETVSLELTSSVPGGFIAVAQLIPSERERSKVISNLYEQEQE</sequence>
<reference evidence="1 2" key="1">
    <citation type="submission" date="2020-08" db="EMBL/GenBank/DDBJ databases">
        <title>Genomic Encyclopedia of Type Strains, Phase IV (KMG-IV): sequencing the most valuable type-strain genomes for metagenomic binning, comparative biology and taxonomic classification.</title>
        <authorList>
            <person name="Goeker M."/>
        </authorList>
    </citation>
    <scope>NUCLEOTIDE SEQUENCE [LARGE SCALE GENOMIC DNA]</scope>
    <source>
        <strain evidence="1 2">DSM 25701</strain>
    </source>
</reference>
<protein>
    <submittedName>
        <fullName evidence="1">Uncharacterized protein</fullName>
    </submittedName>
</protein>
<gene>
    <name evidence="1" type="ORF">HNQ57_003435</name>
</gene>
<evidence type="ECO:0000313" key="2">
    <source>
        <dbReference type="Proteomes" id="UP000536640"/>
    </source>
</evidence>
<organism evidence="1 2">
    <name type="scientific">Zhongshania antarctica</name>
    <dbReference type="NCBI Taxonomy" id="641702"/>
    <lineage>
        <taxon>Bacteria</taxon>
        <taxon>Pseudomonadati</taxon>
        <taxon>Pseudomonadota</taxon>
        <taxon>Gammaproteobacteria</taxon>
        <taxon>Cellvibrionales</taxon>
        <taxon>Spongiibacteraceae</taxon>
        <taxon>Zhongshania</taxon>
    </lineage>
</organism>
<keyword evidence="2" id="KW-1185">Reference proteome</keyword>
<proteinExistence type="predicted"/>
<dbReference type="RefSeq" id="WP_184464978.1">
    <property type="nucleotide sequence ID" value="NZ_JACHHW010000014.1"/>
</dbReference>
<dbReference type="AlphaFoldDB" id="A0A840R9N2"/>
<dbReference type="Proteomes" id="UP000536640">
    <property type="component" value="Unassembled WGS sequence"/>
</dbReference>
<evidence type="ECO:0000313" key="1">
    <source>
        <dbReference type="EMBL" id="MBB5189133.1"/>
    </source>
</evidence>
<name>A0A840R9N2_9GAMM</name>
<accession>A0A840R9N2</accession>